<dbReference type="Gene3D" id="1.10.8.60">
    <property type="match status" value="1"/>
</dbReference>
<evidence type="ECO:0000256" key="8">
    <source>
        <dbReference type="ARBA" id="ARBA00023242"/>
    </source>
</evidence>
<comment type="caution">
    <text evidence="11">The sequence shown here is derived from an EMBL/GenBank/DDBJ whole genome shotgun (WGS) entry which is preliminary data.</text>
</comment>
<dbReference type="GO" id="GO:0005524">
    <property type="term" value="F:ATP binding"/>
    <property type="evidence" value="ECO:0007669"/>
    <property type="project" value="UniProtKB-KW"/>
</dbReference>
<dbReference type="EMBL" id="JADFTS010000002">
    <property type="protein sequence ID" value="KAF9622091.1"/>
    <property type="molecule type" value="Genomic_DNA"/>
</dbReference>
<accession>A0A835MFQ1</accession>
<feature type="domain" description="AAA+ ATPase" evidence="10">
    <location>
        <begin position="194"/>
        <end position="333"/>
    </location>
</feature>
<evidence type="ECO:0000256" key="9">
    <source>
        <dbReference type="RuleBase" id="RU003651"/>
    </source>
</evidence>
<dbReference type="Proteomes" id="UP000631114">
    <property type="component" value="Unassembled WGS sequence"/>
</dbReference>
<evidence type="ECO:0000256" key="7">
    <source>
        <dbReference type="ARBA" id="ARBA00022942"/>
    </source>
</evidence>
<dbReference type="Pfam" id="PF16450">
    <property type="entry name" value="Prot_ATP_ID_OB_C"/>
    <property type="match status" value="1"/>
</dbReference>
<dbReference type="FunFam" id="2.40.50.140:FF:000076">
    <property type="entry name" value="26S protease regulatory subunit 6A"/>
    <property type="match status" value="1"/>
</dbReference>
<proteinExistence type="inferred from homology"/>
<dbReference type="SMART" id="SM00382">
    <property type="entry name" value="AAA"/>
    <property type="match status" value="1"/>
</dbReference>
<dbReference type="InterPro" id="IPR027417">
    <property type="entry name" value="P-loop_NTPase"/>
</dbReference>
<dbReference type="PROSITE" id="PS00674">
    <property type="entry name" value="AAA"/>
    <property type="match status" value="1"/>
</dbReference>
<evidence type="ECO:0000256" key="2">
    <source>
        <dbReference type="ARBA" id="ARBA00004496"/>
    </source>
</evidence>
<keyword evidence="5 9" id="KW-0547">Nucleotide-binding</keyword>
<dbReference type="FunFam" id="3.40.50.300:FF:000037">
    <property type="entry name" value="26S protease regulatory subunit 6A"/>
    <property type="match status" value="1"/>
</dbReference>
<dbReference type="PANTHER" id="PTHR23073">
    <property type="entry name" value="26S PROTEASOME REGULATORY SUBUNIT"/>
    <property type="match status" value="1"/>
</dbReference>
<keyword evidence="12" id="KW-1185">Reference proteome</keyword>
<evidence type="ECO:0000256" key="6">
    <source>
        <dbReference type="ARBA" id="ARBA00022840"/>
    </source>
</evidence>
<sequence length="414" mass="46368">MEGDHQLASMTMDDMVTNSRILDNNIRVLKEELRRVTPEIESVKRETNENKEKIKLHKKTPYLVSNIVEILELGPEDEAEDDGANVNLDSQRKGKSVVLKTSTHQTIFLPVPGLVDTDILKPGDLVGVNKDSYLILETLPSEYDCRVKAMEVDEKPTEDYNDIGGLEKQIQELVEAIVLPITHKERFQKLGIRPPKGVLLYGPPGTGKTLMARACAAQTNATFMKLAGPQLVQMYIGDGAKLVRDAFQLAKEKSPCIIFIDEIDAIGTKRFDSEASGDREVQRTMLELLNQLDGFSSHEQIKVIAATNRADTLDPALLRSGRIDRKIEFPHPSEEARARILQIHSRKMNVHPDVNFEELARSTDDFNGAQLKAVCVEAGMFALRRDATEVIHEDFNEGIIQVHAKKKASLNYYA</sequence>
<evidence type="ECO:0000313" key="11">
    <source>
        <dbReference type="EMBL" id="KAF9622091.1"/>
    </source>
</evidence>
<protein>
    <recommendedName>
        <fullName evidence="10">AAA+ ATPase domain-containing protein</fullName>
    </recommendedName>
</protein>
<dbReference type="SUPFAM" id="SSF52540">
    <property type="entry name" value="P-loop containing nucleoside triphosphate hydrolases"/>
    <property type="match status" value="1"/>
</dbReference>
<keyword evidence="6 9" id="KW-0067">ATP-binding</keyword>
<dbReference type="InterPro" id="IPR041569">
    <property type="entry name" value="AAA_lid_3"/>
</dbReference>
<comment type="subcellular location">
    <subcellularLocation>
        <location evidence="2">Cytoplasm</location>
    </subcellularLocation>
    <subcellularLocation>
        <location evidence="1">Nucleus</location>
    </subcellularLocation>
</comment>
<dbReference type="InterPro" id="IPR003593">
    <property type="entry name" value="AAA+_ATPase"/>
</dbReference>
<dbReference type="GO" id="GO:0009553">
    <property type="term" value="P:embryo sac development"/>
    <property type="evidence" value="ECO:0007669"/>
    <property type="project" value="UniProtKB-ARBA"/>
</dbReference>
<dbReference type="InterPro" id="IPR032501">
    <property type="entry name" value="Prot_ATP_ID_OB_2nd"/>
</dbReference>
<evidence type="ECO:0000256" key="5">
    <source>
        <dbReference type="ARBA" id="ARBA00022741"/>
    </source>
</evidence>
<comment type="similarity">
    <text evidence="3 9">Belongs to the AAA ATPase family.</text>
</comment>
<dbReference type="FunFam" id="1.10.8.60:FF:000009">
    <property type="entry name" value="26S protease regulatory subunit 6A"/>
    <property type="match status" value="1"/>
</dbReference>
<dbReference type="InterPro" id="IPR050221">
    <property type="entry name" value="26S_Proteasome_ATPase"/>
</dbReference>
<dbReference type="GO" id="GO:0005737">
    <property type="term" value="C:cytoplasm"/>
    <property type="evidence" value="ECO:0007669"/>
    <property type="project" value="UniProtKB-SubCell"/>
</dbReference>
<dbReference type="GO" id="GO:0016887">
    <property type="term" value="F:ATP hydrolysis activity"/>
    <property type="evidence" value="ECO:0007669"/>
    <property type="project" value="InterPro"/>
</dbReference>
<evidence type="ECO:0000259" key="10">
    <source>
        <dbReference type="SMART" id="SM00382"/>
    </source>
</evidence>
<keyword evidence="7" id="KW-0647">Proteasome</keyword>
<gene>
    <name evidence="11" type="ORF">IFM89_029375</name>
</gene>
<dbReference type="Gene3D" id="2.40.50.140">
    <property type="entry name" value="Nucleic acid-binding proteins"/>
    <property type="match status" value="1"/>
</dbReference>
<dbReference type="InterPro" id="IPR003959">
    <property type="entry name" value="ATPase_AAA_core"/>
</dbReference>
<dbReference type="GO" id="GO:0005634">
    <property type="term" value="C:nucleus"/>
    <property type="evidence" value="ECO:0007669"/>
    <property type="project" value="UniProtKB-SubCell"/>
</dbReference>
<dbReference type="Gene3D" id="3.40.50.300">
    <property type="entry name" value="P-loop containing nucleotide triphosphate hydrolases"/>
    <property type="match status" value="1"/>
</dbReference>
<dbReference type="GO" id="GO:0010498">
    <property type="term" value="P:proteasomal protein catabolic process"/>
    <property type="evidence" value="ECO:0007669"/>
    <property type="project" value="UniProtKB-ARBA"/>
</dbReference>
<keyword evidence="4" id="KW-0963">Cytoplasm</keyword>
<keyword evidence="8" id="KW-0539">Nucleus</keyword>
<evidence type="ECO:0000256" key="4">
    <source>
        <dbReference type="ARBA" id="ARBA00022490"/>
    </source>
</evidence>
<evidence type="ECO:0000256" key="3">
    <source>
        <dbReference type="ARBA" id="ARBA00006914"/>
    </source>
</evidence>
<dbReference type="InterPro" id="IPR003960">
    <property type="entry name" value="ATPase_AAA_CS"/>
</dbReference>
<dbReference type="GO" id="GO:0000502">
    <property type="term" value="C:proteasome complex"/>
    <property type="evidence" value="ECO:0007669"/>
    <property type="project" value="UniProtKB-KW"/>
</dbReference>
<dbReference type="OrthoDB" id="9443236at2759"/>
<dbReference type="AlphaFoldDB" id="A0A835MFQ1"/>
<dbReference type="InterPro" id="IPR012340">
    <property type="entry name" value="NA-bd_OB-fold"/>
</dbReference>
<dbReference type="Pfam" id="PF17862">
    <property type="entry name" value="AAA_lid_3"/>
    <property type="match status" value="1"/>
</dbReference>
<organism evidence="11 12">
    <name type="scientific">Coptis chinensis</name>
    <dbReference type="NCBI Taxonomy" id="261450"/>
    <lineage>
        <taxon>Eukaryota</taxon>
        <taxon>Viridiplantae</taxon>
        <taxon>Streptophyta</taxon>
        <taxon>Embryophyta</taxon>
        <taxon>Tracheophyta</taxon>
        <taxon>Spermatophyta</taxon>
        <taxon>Magnoliopsida</taxon>
        <taxon>Ranunculales</taxon>
        <taxon>Ranunculaceae</taxon>
        <taxon>Coptidoideae</taxon>
        <taxon>Coptis</taxon>
    </lineage>
</organism>
<dbReference type="Pfam" id="PF00004">
    <property type="entry name" value="AAA"/>
    <property type="match status" value="1"/>
</dbReference>
<evidence type="ECO:0000256" key="1">
    <source>
        <dbReference type="ARBA" id="ARBA00004123"/>
    </source>
</evidence>
<reference evidence="11 12" key="1">
    <citation type="submission" date="2020-10" db="EMBL/GenBank/DDBJ databases">
        <title>The Coptis chinensis genome and diversification of protoberbering-type alkaloids.</title>
        <authorList>
            <person name="Wang B."/>
            <person name="Shu S."/>
            <person name="Song C."/>
            <person name="Liu Y."/>
        </authorList>
    </citation>
    <scope>NUCLEOTIDE SEQUENCE [LARGE SCALE GENOMIC DNA]</scope>
    <source>
        <strain evidence="11">HL-2020</strain>
        <tissue evidence="11">Leaf</tissue>
    </source>
</reference>
<evidence type="ECO:0000313" key="12">
    <source>
        <dbReference type="Proteomes" id="UP000631114"/>
    </source>
</evidence>
<name>A0A835MFQ1_9MAGN</name>